<feature type="region of interest" description="Disordered" evidence="1">
    <location>
        <begin position="53"/>
        <end position="81"/>
    </location>
</feature>
<protein>
    <submittedName>
        <fullName evidence="2">Uncharacterized protein</fullName>
    </submittedName>
</protein>
<sequence length="81" mass="9441">MRIDDNGDRETDYSLWDMSPTTGDFQVSETNNLMTNPTFPPMRLHERVVHTDRDHLQWDPAENGSDPRTGDPLAREWRPTT</sequence>
<feature type="compositionally biased region" description="Polar residues" evidence="1">
    <location>
        <begin position="19"/>
        <end position="28"/>
    </location>
</feature>
<keyword evidence="3" id="KW-1185">Reference proteome</keyword>
<evidence type="ECO:0000256" key="1">
    <source>
        <dbReference type="SAM" id="MobiDB-lite"/>
    </source>
</evidence>
<feature type="region of interest" description="Disordered" evidence="1">
    <location>
        <begin position="1"/>
        <end position="28"/>
    </location>
</feature>
<gene>
    <name evidence="2" type="ORF">GDO81_021427</name>
</gene>
<proteinExistence type="predicted"/>
<organism evidence="2 3">
    <name type="scientific">Engystomops pustulosus</name>
    <name type="common">Tungara frog</name>
    <name type="synonym">Physalaemus pustulosus</name>
    <dbReference type="NCBI Taxonomy" id="76066"/>
    <lineage>
        <taxon>Eukaryota</taxon>
        <taxon>Metazoa</taxon>
        <taxon>Chordata</taxon>
        <taxon>Craniata</taxon>
        <taxon>Vertebrata</taxon>
        <taxon>Euteleostomi</taxon>
        <taxon>Amphibia</taxon>
        <taxon>Batrachia</taxon>
        <taxon>Anura</taxon>
        <taxon>Neobatrachia</taxon>
        <taxon>Hyloidea</taxon>
        <taxon>Leptodactylidae</taxon>
        <taxon>Leiuperinae</taxon>
        <taxon>Engystomops</taxon>
    </lineage>
</organism>
<reference evidence="2" key="1">
    <citation type="thesis" date="2020" institute="ProQuest LLC" country="789 East Eisenhower Parkway, Ann Arbor, MI, USA">
        <title>Comparative Genomics and Chromosome Evolution.</title>
        <authorList>
            <person name="Mudd A.B."/>
        </authorList>
    </citation>
    <scope>NUCLEOTIDE SEQUENCE</scope>
    <source>
        <strain evidence="2">237g6f4</strain>
        <tissue evidence="2">Blood</tissue>
    </source>
</reference>
<accession>A0AAV6ZRL9</accession>
<dbReference type="Proteomes" id="UP000824782">
    <property type="component" value="Unassembled WGS sequence"/>
</dbReference>
<feature type="compositionally biased region" description="Basic and acidic residues" evidence="1">
    <location>
        <begin position="1"/>
        <end position="12"/>
    </location>
</feature>
<dbReference type="EMBL" id="WNYA01000029">
    <property type="protein sequence ID" value="KAG8550758.1"/>
    <property type="molecule type" value="Genomic_DNA"/>
</dbReference>
<dbReference type="AlphaFoldDB" id="A0AAV6ZRL9"/>
<name>A0AAV6ZRL9_ENGPU</name>
<evidence type="ECO:0000313" key="3">
    <source>
        <dbReference type="Proteomes" id="UP000824782"/>
    </source>
</evidence>
<evidence type="ECO:0000313" key="2">
    <source>
        <dbReference type="EMBL" id="KAG8550758.1"/>
    </source>
</evidence>
<comment type="caution">
    <text evidence="2">The sequence shown here is derived from an EMBL/GenBank/DDBJ whole genome shotgun (WGS) entry which is preliminary data.</text>
</comment>